<sequence length="150" mass="17697">MSKQKQREQYNWNFKKEKNSKFHDWLDAQSNISESLITLVLHFVDQYGINDVTDYEVSKQMQRDLFMKEEFYQDISALLEKTNVNSIKLNNNVPTVNENETVSEGTVKFNEKVNNEINVSKEQKESDSIEQKQDDDNYLENVDVSVLFDE</sequence>
<name>A0ABD6T8P3_9BACI</name>
<gene>
    <name evidence="1" type="ORF">COF81_09660</name>
</gene>
<evidence type="ECO:0000313" key="1">
    <source>
        <dbReference type="EMBL" id="PHE99973.1"/>
    </source>
</evidence>
<evidence type="ECO:0000313" key="2">
    <source>
        <dbReference type="Proteomes" id="UP000221918"/>
    </source>
</evidence>
<reference evidence="1 2" key="1">
    <citation type="submission" date="2017-09" db="EMBL/GenBank/DDBJ databases">
        <title>Large-scale bioinformatics analysis of Bacillus genomes uncovers conserved roles of natural products in bacterial physiology.</title>
        <authorList>
            <consortium name="Agbiome Team Llc"/>
            <person name="Bleich R.M."/>
            <person name="Grubbs K.J."/>
            <person name="Santa Maria K.C."/>
            <person name="Allen S.E."/>
            <person name="Farag S."/>
            <person name="Shank E.A."/>
            <person name="Bowers A."/>
        </authorList>
    </citation>
    <scope>NUCLEOTIDE SEQUENCE [LARGE SCALE GENOMIC DNA]</scope>
    <source>
        <strain evidence="1 2">AFS037265</strain>
    </source>
</reference>
<dbReference type="AlphaFoldDB" id="A0ABD6T8P3"/>
<proteinExistence type="predicted"/>
<accession>A0ABD6T8P3</accession>
<dbReference type="EMBL" id="NUTL01000037">
    <property type="protein sequence ID" value="PHE99973.1"/>
    <property type="molecule type" value="Genomic_DNA"/>
</dbReference>
<organism evidence="1 2">
    <name type="scientific">Bacillus pseudomycoides</name>
    <dbReference type="NCBI Taxonomy" id="64104"/>
    <lineage>
        <taxon>Bacteria</taxon>
        <taxon>Bacillati</taxon>
        <taxon>Bacillota</taxon>
        <taxon>Bacilli</taxon>
        <taxon>Bacillales</taxon>
        <taxon>Bacillaceae</taxon>
        <taxon>Bacillus</taxon>
        <taxon>Bacillus cereus group</taxon>
    </lineage>
</organism>
<dbReference type="Proteomes" id="UP000221918">
    <property type="component" value="Unassembled WGS sequence"/>
</dbReference>
<comment type="caution">
    <text evidence="1">The sequence shown here is derived from an EMBL/GenBank/DDBJ whole genome shotgun (WGS) entry which is preliminary data.</text>
</comment>
<dbReference type="RefSeq" id="WP_098803025.1">
    <property type="nucleotide sequence ID" value="NZ_NUTL01000037.1"/>
</dbReference>
<protein>
    <submittedName>
        <fullName evidence="1">Uncharacterized protein</fullName>
    </submittedName>
</protein>